<accession>A0AAJ4TX05</accession>
<dbReference type="PANTHER" id="PTHR34846">
    <property type="entry name" value="4-CARBOXYMUCONOLACTONE DECARBOXYLASE FAMILY PROTEIN (AFU_ORTHOLOGUE AFUA_6G11590)"/>
    <property type="match status" value="1"/>
</dbReference>
<reference evidence="2 3" key="1">
    <citation type="submission" date="2021-07" db="EMBL/GenBank/DDBJ databases">
        <title>Prevalence and characterization of methicillin-resistant Macrococcus spp. in food producing animals and meat in Switzerland in 2019.</title>
        <authorList>
            <person name="Keller J.E."/>
            <person name="Schwendener S."/>
            <person name="Neuenschwander J."/>
            <person name="Overesch G."/>
            <person name="Perreten V."/>
        </authorList>
    </citation>
    <scope>NUCLEOTIDE SEQUENCE [LARGE SCALE GENOMIC DNA]</scope>
    <source>
        <strain evidence="2 3">19Msa0936</strain>
    </source>
</reference>
<name>A0AAJ4TX05_9STAP</name>
<proteinExistence type="predicted"/>
<keyword evidence="3" id="KW-1185">Reference proteome</keyword>
<dbReference type="RefSeq" id="WP_219503423.1">
    <property type="nucleotide sequence ID" value="NZ_CP079981.1"/>
</dbReference>
<dbReference type="PANTHER" id="PTHR34846:SF10">
    <property type="entry name" value="CYTOPLASMIC PROTEIN"/>
    <property type="match status" value="1"/>
</dbReference>
<dbReference type="Pfam" id="PF02627">
    <property type="entry name" value="CMD"/>
    <property type="match status" value="1"/>
</dbReference>
<dbReference type="NCBIfam" id="TIGR00778">
    <property type="entry name" value="ahpD_dom"/>
    <property type="match status" value="1"/>
</dbReference>
<gene>
    <name evidence="2" type="ORF">KYI11_01830</name>
</gene>
<dbReference type="EMBL" id="CP079981">
    <property type="protein sequence ID" value="QYA42704.1"/>
    <property type="molecule type" value="Genomic_DNA"/>
</dbReference>
<sequence length="168" mass="19590">MKKLVSKGIVKAGSLMNMNNRVNYFKVSPVGMENVMLQEKYVNKIKMDRKLIPLVKLYISLLNGCSYCIEMHYKEAVKKKVDRKYIDKIINLDIANEIFNTKEKTFLLFAKRLTLIAEHSILDEDYLNMRKYLSEKEYIDYILLINQVNTWNRISIGSGNAGNEIVVK</sequence>
<protein>
    <submittedName>
        <fullName evidence="2">Carboxymuconolactone decarboxylase family protein</fullName>
    </submittedName>
</protein>
<evidence type="ECO:0000313" key="3">
    <source>
        <dbReference type="Proteomes" id="UP000826802"/>
    </source>
</evidence>
<dbReference type="GO" id="GO:0051920">
    <property type="term" value="F:peroxiredoxin activity"/>
    <property type="evidence" value="ECO:0007669"/>
    <property type="project" value="InterPro"/>
</dbReference>
<dbReference type="InterPro" id="IPR003779">
    <property type="entry name" value="CMD-like"/>
</dbReference>
<feature type="domain" description="Carboxymuconolactone decarboxylase-like" evidence="1">
    <location>
        <begin position="46"/>
        <end position="91"/>
    </location>
</feature>
<evidence type="ECO:0000313" key="2">
    <source>
        <dbReference type="EMBL" id="QYA42704.1"/>
    </source>
</evidence>
<dbReference type="InterPro" id="IPR004675">
    <property type="entry name" value="AhpD_core"/>
</dbReference>
<evidence type="ECO:0000259" key="1">
    <source>
        <dbReference type="Pfam" id="PF02627"/>
    </source>
</evidence>
<dbReference type="AlphaFoldDB" id="A0AAJ4TX05"/>
<dbReference type="Proteomes" id="UP000826802">
    <property type="component" value="Chromosome"/>
</dbReference>
<organism evidence="2 3">
    <name type="scientific">Macrococcoides bohemicum</name>
    <dbReference type="NCBI Taxonomy" id="1903056"/>
    <lineage>
        <taxon>Bacteria</taxon>
        <taxon>Bacillati</taxon>
        <taxon>Bacillota</taxon>
        <taxon>Bacilli</taxon>
        <taxon>Bacillales</taxon>
        <taxon>Staphylococcaceae</taxon>
        <taxon>Macrococcoides</taxon>
    </lineage>
</organism>